<dbReference type="GO" id="GO:0004553">
    <property type="term" value="F:hydrolase activity, hydrolyzing O-glycosyl compounds"/>
    <property type="evidence" value="ECO:0007669"/>
    <property type="project" value="InterPro"/>
</dbReference>
<sequence>MNKFQIKKVDEFSIGDFASFEKLPRHELRNVTDGEMVKEKAFVAFGWSKKALYIYFDVFDQHIWGSYEKDDDPIWQEEAVEVFLSFGSDTPREYFELQFSPKTVKYDAWVKNPTGDRGDKSFDVDVSWDFKNIDYRQKVEGDGEPLKGRWKTYIKIPSDQIKKADFQEGDVMRGNFFRIDGYPEQDSFQALVPNYQKTPNFHTPEKFAFFKLC</sequence>
<dbReference type="Proteomes" id="UP000485367">
    <property type="component" value="Unassembled WGS sequence"/>
</dbReference>
<dbReference type="Pfam" id="PF16011">
    <property type="entry name" value="CBM9_2"/>
    <property type="match status" value="1"/>
</dbReference>
<reference evidence="2" key="1">
    <citation type="submission" date="2017-02" db="EMBL/GenBank/DDBJ databases">
        <title>Delving into the versatile metabolic prowess of the omnipresent phylum Bacteroidetes.</title>
        <authorList>
            <person name="Nobu M.K."/>
            <person name="Mei R."/>
            <person name="Narihiro T."/>
            <person name="Kuroda K."/>
            <person name="Liu W.-T."/>
        </authorList>
    </citation>
    <scope>NUCLEOTIDE SEQUENCE</scope>
    <source>
        <strain evidence="2">ADurb.Bin280</strain>
    </source>
</reference>
<accession>A0A1V5SCD7</accession>
<organism evidence="2">
    <name type="scientific">candidate division WS2 bacterium ADurb.Bin280</name>
    <dbReference type="NCBI Taxonomy" id="1852829"/>
    <lineage>
        <taxon>Bacteria</taxon>
        <taxon>candidate division WS2</taxon>
    </lineage>
</organism>
<evidence type="ECO:0000259" key="1">
    <source>
        <dbReference type="Pfam" id="PF16011"/>
    </source>
</evidence>
<feature type="domain" description="Carbohydrate-binding" evidence="1">
    <location>
        <begin position="47"/>
        <end position="210"/>
    </location>
</feature>
<dbReference type="AlphaFoldDB" id="A0A1V5SCD7"/>
<dbReference type="GO" id="GO:0016052">
    <property type="term" value="P:carbohydrate catabolic process"/>
    <property type="evidence" value="ECO:0007669"/>
    <property type="project" value="InterPro"/>
</dbReference>
<name>A0A1V5SCD7_9BACT</name>
<dbReference type="Gene3D" id="2.60.40.1190">
    <property type="match status" value="1"/>
</dbReference>
<protein>
    <recommendedName>
        <fullName evidence="1">Carbohydrate-binding domain-containing protein</fullName>
    </recommendedName>
</protein>
<dbReference type="InterPro" id="IPR010502">
    <property type="entry name" value="Carb-bd_dom_fam9"/>
</dbReference>
<dbReference type="SUPFAM" id="SSF49344">
    <property type="entry name" value="CBD9-like"/>
    <property type="match status" value="1"/>
</dbReference>
<evidence type="ECO:0000313" key="2">
    <source>
        <dbReference type="EMBL" id="OQA52179.1"/>
    </source>
</evidence>
<proteinExistence type="predicted"/>
<dbReference type="CDD" id="cd09620">
    <property type="entry name" value="CBM9_like_3"/>
    <property type="match status" value="1"/>
</dbReference>
<dbReference type="EMBL" id="MWBO01000042">
    <property type="protein sequence ID" value="OQA52179.1"/>
    <property type="molecule type" value="Genomic_DNA"/>
</dbReference>
<dbReference type="GO" id="GO:0030246">
    <property type="term" value="F:carbohydrate binding"/>
    <property type="evidence" value="ECO:0007669"/>
    <property type="project" value="InterPro"/>
</dbReference>
<comment type="caution">
    <text evidence="2">The sequence shown here is derived from an EMBL/GenBank/DDBJ whole genome shotgun (WGS) entry which is preliminary data.</text>
</comment>
<gene>
    <name evidence="2" type="ORF">BWY43_00603</name>
</gene>